<proteinExistence type="predicted"/>
<comment type="caution">
    <text evidence="1">The sequence shown here is derived from an EMBL/GenBank/DDBJ whole genome shotgun (WGS) entry which is preliminary data.</text>
</comment>
<evidence type="ECO:0000313" key="2">
    <source>
        <dbReference type="Proteomes" id="UP000278149"/>
    </source>
</evidence>
<accession>A0A429G406</accession>
<organism evidence="1 2">
    <name type="scientific">Candidatus Korarchaeum cryptofilum</name>
    <dbReference type="NCBI Taxonomy" id="498846"/>
    <lineage>
        <taxon>Archaea</taxon>
        <taxon>Thermoproteota</taxon>
        <taxon>Candidatus Korarchaeia</taxon>
        <taxon>Candidatus Korarchaeales</taxon>
        <taxon>Candidatus Korarchaeaceae</taxon>
        <taxon>Candidatus Korarchaeum</taxon>
    </lineage>
</organism>
<dbReference type="EMBL" id="RCOR01000028">
    <property type="protein sequence ID" value="RSN68526.1"/>
    <property type="molecule type" value="Genomic_DNA"/>
</dbReference>
<name>A0A429G406_9CREN</name>
<gene>
    <name evidence="1" type="ORF">D9Q81_05820</name>
</gene>
<reference evidence="1 2" key="1">
    <citation type="submission" date="2018-10" db="EMBL/GenBank/DDBJ databases">
        <title>Co-occurring genomic capacity for anaerobic methane metabolism and dissimilatory sulfite reduction discovered in the Korarchaeota.</title>
        <authorList>
            <person name="Mckay L.J."/>
            <person name="Dlakic M."/>
            <person name="Fields M.W."/>
            <person name="Delmont T.O."/>
            <person name="Eren A.M."/>
            <person name="Jay Z.J."/>
            <person name="Klingelsmith K.B."/>
            <person name="Rusch D.B."/>
            <person name="Inskeep W.P."/>
        </authorList>
    </citation>
    <scope>NUCLEOTIDE SEQUENCE [LARGE SCALE GENOMIC DNA]</scope>
    <source>
        <strain evidence="1 2">WS</strain>
    </source>
</reference>
<protein>
    <submittedName>
        <fullName evidence="1">Uncharacterized protein</fullName>
    </submittedName>
</protein>
<dbReference type="AlphaFoldDB" id="A0A429G406"/>
<dbReference type="RefSeq" id="WP_125741908.1">
    <property type="nucleotide sequence ID" value="NZ_RCOR01000028.1"/>
</dbReference>
<dbReference type="Proteomes" id="UP000278149">
    <property type="component" value="Unassembled WGS sequence"/>
</dbReference>
<sequence length="70" mass="8165">MSEDDMEDVSSYYRIIYVVGSKKKGNISFALNIPMDIVKETGLLERYRNGEKIFARIKYKGNRVMEVKIL</sequence>
<evidence type="ECO:0000313" key="1">
    <source>
        <dbReference type="EMBL" id="RSN68526.1"/>
    </source>
</evidence>